<dbReference type="EMBL" id="GGFK01014744">
    <property type="protein sequence ID" value="MBW48065.1"/>
    <property type="molecule type" value="Transcribed_RNA"/>
</dbReference>
<name>A0A2M4B4S9_9DIPT</name>
<reference evidence="1" key="1">
    <citation type="submission" date="2018-01" db="EMBL/GenBank/DDBJ databases">
        <title>An insight into the sialome of Amazonian anophelines.</title>
        <authorList>
            <person name="Ribeiro J.M."/>
            <person name="Scarpassa V."/>
            <person name="Calvo E."/>
        </authorList>
    </citation>
    <scope>NUCLEOTIDE SEQUENCE</scope>
    <source>
        <tissue evidence="1">Salivary glands</tissue>
    </source>
</reference>
<organism evidence="1">
    <name type="scientific">Anopheles triannulatus</name>
    <dbReference type="NCBI Taxonomy" id="58253"/>
    <lineage>
        <taxon>Eukaryota</taxon>
        <taxon>Metazoa</taxon>
        <taxon>Ecdysozoa</taxon>
        <taxon>Arthropoda</taxon>
        <taxon>Hexapoda</taxon>
        <taxon>Insecta</taxon>
        <taxon>Pterygota</taxon>
        <taxon>Neoptera</taxon>
        <taxon>Endopterygota</taxon>
        <taxon>Diptera</taxon>
        <taxon>Nematocera</taxon>
        <taxon>Culicoidea</taxon>
        <taxon>Culicidae</taxon>
        <taxon>Anophelinae</taxon>
        <taxon>Anopheles</taxon>
    </lineage>
</organism>
<dbReference type="AlphaFoldDB" id="A0A2M4B4S9"/>
<proteinExistence type="predicted"/>
<evidence type="ECO:0000313" key="1">
    <source>
        <dbReference type="EMBL" id="MBW48065.1"/>
    </source>
</evidence>
<protein>
    <submittedName>
        <fullName evidence="1">Putative secreted protein</fullName>
    </submittedName>
</protein>
<accession>A0A2M4B4S9</accession>
<sequence>MPKLVRWLYTLASCCTSSSGSDRFCSGDTSSDIVRRLLPRAVSSWCRMAGTTYCLMLSCICRINTSWIEMMVSCTICRYSAKSKFFSCCPFCTSVLYCM</sequence>